<evidence type="ECO:0000313" key="2">
    <source>
        <dbReference type="Proteomes" id="UP000198460"/>
    </source>
</evidence>
<reference evidence="1 2" key="1">
    <citation type="submission" date="2017-04" db="EMBL/GenBank/DDBJ databases">
        <authorList>
            <person name="Afonso C.L."/>
            <person name="Miller P.J."/>
            <person name="Scott M.A."/>
            <person name="Spackman E."/>
            <person name="Goraichik I."/>
            <person name="Dimitrov K.M."/>
            <person name="Suarez D.L."/>
            <person name="Swayne D.E."/>
        </authorList>
    </citation>
    <scope>NUCLEOTIDE SEQUENCE [LARGE SCALE GENOMIC DNA]</scope>
    <source>
        <strain evidence="1">LMG 28154</strain>
    </source>
</reference>
<organism evidence="1 2">
    <name type="scientific">Burkholderia singularis</name>
    <dbReference type="NCBI Taxonomy" id="1503053"/>
    <lineage>
        <taxon>Bacteria</taxon>
        <taxon>Pseudomonadati</taxon>
        <taxon>Pseudomonadota</taxon>
        <taxon>Betaproteobacteria</taxon>
        <taxon>Burkholderiales</taxon>
        <taxon>Burkholderiaceae</taxon>
        <taxon>Burkholderia</taxon>
        <taxon>pseudomallei group</taxon>
    </lineage>
</organism>
<sequence>MNCQGHLESSAGSACGSAHFFEKIKLPALLPGFAPYRRNGRAWMRPFPAP</sequence>
<protein>
    <submittedName>
        <fullName evidence="1">Uncharacterized protein</fullName>
    </submittedName>
</protein>
<gene>
    <name evidence="1" type="ORF">BSIN_3674</name>
</gene>
<evidence type="ECO:0000313" key="1">
    <source>
        <dbReference type="EMBL" id="SMG00543.1"/>
    </source>
</evidence>
<accession>A0A238H672</accession>
<dbReference type="EMBL" id="FXAN01000057">
    <property type="protein sequence ID" value="SMG00543.1"/>
    <property type="molecule type" value="Genomic_DNA"/>
</dbReference>
<dbReference type="Proteomes" id="UP000198460">
    <property type="component" value="Unassembled WGS sequence"/>
</dbReference>
<dbReference type="AlphaFoldDB" id="A0A238H672"/>
<name>A0A238H672_9BURK</name>
<proteinExistence type="predicted"/>